<evidence type="ECO:0000313" key="5">
    <source>
        <dbReference type="EMBL" id="HAF71694.1"/>
    </source>
</evidence>
<protein>
    <recommendedName>
        <fullName evidence="2">3-hydroxyisobutyryl-CoA hydrolase</fullName>
        <ecNumber evidence="2">3.1.2.4</ecNumber>
    </recommendedName>
</protein>
<dbReference type="GO" id="GO:0003860">
    <property type="term" value="F:3-hydroxyisobutyryl-CoA hydrolase activity"/>
    <property type="evidence" value="ECO:0007669"/>
    <property type="project" value="UniProtKB-EC"/>
</dbReference>
<dbReference type="Gene3D" id="3.90.226.10">
    <property type="entry name" value="2-enoyl-CoA Hydratase, Chain A, domain 1"/>
    <property type="match status" value="1"/>
</dbReference>
<evidence type="ECO:0000256" key="3">
    <source>
        <dbReference type="ARBA" id="ARBA00022801"/>
    </source>
</evidence>
<dbReference type="NCBIfam" id="NF004127">
    <property type="entry name" value="PRK05617.1"/>
    <property type="match status" value="1"/>
</dbReference>
<keyword evidence="3" id="KW-0378">Hydrolase</keyword>
<dbReference type="PANTHER" id="PTHR43176">
    <property type="entry name" value="3-HYDROXYISOBUTYRYL-COA HYDROLASE-RELATED"/>
    <property type="match status" value="1"/>
</dbReference>
<dbReference type="AlphaFoldDB" id="A0A3C0MTZ0"/>
<dbReference type="GO" id="GO:0016853">
    <property type="term" value="F:isomerase activity"/>
    <property type="evidence" value="ECO:0007669"/>
    <property type="project" value="UniProtKB-KW"/>
</dbReference>
<evidence type="ECO:0000259" key="4">
    <source>
        <dbReference type="Pfam" id="PF16113"/>
    </source>
</evidence>
<dbReference type="SUPFAM" id="SSF52096">
    <property type="entry name" value="ClpP/crotonase"/>
    <property type="match status" value="1"/>
</dbReference>
<reference evidence="5 6" key="1">
    <citation type="journal article" date="2018" name="Nat. Biotechnol.">
        <title>A standardized bacterial taxonomy based on genome phylogeny substantially revises the tree of life.</title>
        <authorList>
            <person name="Parks D.H."/>
            <person name="Chuvochina M."/>
            <person name="Waite D.W."/>
            <person name="Rinke C."/>
            <person name="Skarshewski A."/>
            <person name="Chaumeil P.A."/>
            <person name="Hugenholtz P."/>
        </authorList>
    </citation>
    <scope>NUCLEOTIDE SEQUENCE [LARGE SCALE GENOMIC DNA]</scope>
    <source>
        <strain evidence="5">UBA9851</strain>
    </source>
</reference>
<keyword evidence="5" id="KW-0413">Isomerase</keyword>
<accession>A0A3C0MTZ0</accession>
<sequence>MTCVTMGTMSESELTNAADVTVAVLGTGAGTTGVITLDRPRTLNALNLDMIRGIAAALDRFAADDGIRQVLIRSASPKAFCSGGDVRSVRETDLAGDRAPGDTFFLEEYDVNYAIATFPKPVIALLDGITMGGGMGVSMHATHRVITPKTWASMPEAAIGFITDVGISHVFTHLPSQSDEGRPSLELGLWLAATAYRLTAGDLLWTGLATHLVPDADVFADRLFAEGADAAFATAVQESQYPESALSEMAGRIVELMDGVRWPEIAARLRDATDATASLTRDLLAPASPSSLEAMAALLEFSSQHSLREALDAEFALGSRARQLPDFAEGVRAVLVDKTKDAAFVPATLAEIGDGVRGEIRAVLEELPER</sequence>
<dbReference type="CDD" id="cd06558">
    <property type="entry name" value="crotonase-like"/>
    <property type="match status" value="1"/>
</dbReference>
<dbReference type="InterPro" id="IPR045004">
    <property type="entry name" value="ECH_dom"/>
</dbReference>
<dbReference type="InterPro" id="IPR029045">
    <property type="entry name" value="ClpP/crotonase-like_dom_sf"/>
</dbReference>
<dbReference type="Pfam" id="PF16113">
    <property type="entry name" value="ECH_2"/>
    <property type="match status" value="1"/>
</dbReference>
<name>A0A3C0MTZ0_9CORY</name>
<dbReference type="GO" id="GO:0006574">
    <property type="term" value="P:L-valine catabolic process"/>
    <property type="evidence" value="ECO:0007669"/>
    <property type="project" value="TreeGrafter"/>
</dbReference>
<comment type="caution">
    <text evidence="5">The sequence shown here is derived from an EMBL/GenBank/DDBJ whole genome shotgun (WGS) entry which is preliminary data.</text>
</comment>
<proteinExistence type="predicted"/>
<dbReference type="PANTHER" id="PTHR43176:SF3">
    <property type="entry name" value="3-HYDROXYISOBUTYRYL-COA HYDROLASE, MITOCHONDRIAL"/>
    <property type="match status" value="1"/>
</dbReference>
<evidence type="ECO:0000313" key="6">
    <source>
        <dbReference type="Proteomes" id="UP000260925"/>
    </source>
</evidence>
<comment type="catalytic activity">
    <reaction evidence="1">
        <text>3-hydroxy-2-methylpropanoyl-CoA + H2O = 3-hydroxy-2-methylpropanoate + CoA + H(+)</text>
        <dbReference type="Rhea" id="RHEA:20888"/>
        <dbReference type="ChEBI" id="CHEBI:11805"/>
        <dbReference type="ChEBI" id="CHEBI:15377"/>
        <dbReference type="ChEBI" id="CHEBI:15378"/>
        <dbReference type="ChEBI" id="CHEBI:57287"/>
        <dbReference type="ChEBI" id="CHEBI:57340"/>
        <dbReference type="EC" id="3.1.2.4"/>
    </reaction>
</comment>
<evidence type="ECO:0000256" key="1">
    <source>
        <dbReference type="ARBA" id="ARBA00001709"/>
    </source>
</evidence>
<dbReference type="OrthoDB" id="9790967at2"/>
<dbReference type="InterPro" id="IPR032259">
    <property type="entry name" value="HIBYL-CoA-H"/>
</dbReference>
<dbReference type="EC" id="3.1.2.4" evidence="2"/>
<dbReference type="Proteomes" id="UP000260925">
    <property type="component" value="Unassembled WGS sequence"/>
</dbReference>
<evidence type="ECO:0000256" key="2">
    <source>
        <dbReference type="ARBA" id="ARBA00011915"/>
    </source>
</evidence>
<organism evidence="5 6">
    <name type="scientific">Corynebacterium variabile</name>
    <dbReference type="NCBI Taxonomy" id="1727"/>
    <lineage>
        <taxon>Bacteria</taxon>
        <taxon>Bacillati</taxon>
        <taxon>Actinomycetota</taxon>
        <taxon>Actinomycetes</taxon>
        <taxon>Mycobacteriales</taxon>
        <taxon>Corynebacteriaceae</taxon>
        <taxon>Corynebacterium</taxon>
    </lineage>
</organism>
<dbReference type="EMBL" id="DMDD01000027">
    <property type="protein sequence ID" value="HAF71694.1"/>
    <property type="molecule type" value="Genomic_DNA"/>
</dbReference>
<feature type="domain" description="Enoyl-CoA hydratase/isomerase" evidence="4">
    <location>
        <begin position="33"/>
        <end position="354"/>
    </location>
</feature>
<gene>
    <name evidence="5" type="ORF">DCL06_00880</name>
</gene>